<dbReference type="SUPFAM" id="SSF56235">
    <property type="entry name" value="N-terminal nucleophile aminohydrolases (Ntn hydrolases)"/>
    <property type="match status" value="1"/>
</dbReference>
<proteinExistence type="inferred from homology"/>
<feature type="region of interest" description="Disordered" evidence="9">
    <location>
        <begin position="733"/>
        <end position="756"/>
    </location>
</feature>
<keyword evidence="5" id="KW-0963">Cytoplasm</keyword>
<dbReference type="Gene3D" id="3.60.20.10">
    <property type="entry name" value="Glutamine Phosphoribosylpyrophosphate, subunit 1, domain 1"/>
    <property type="match status" value="1"/>
</dbReference>
<dbReference type="Proteomes" id="UP000276991">
    <property type="component" value="Unassembled WGS sequence"/>
</dbReference>
<dbReference type="GO" id="GO:0005634">
    <property type="term" value="C:nucleus"/>
    <property type="evidence" value="ECO:0007669"/>
    <property type="project" value="UniProtKB-SubCell"/>
</dbReference>
<comment type="subcellular location">
    <subcellularLocation>
        <location evidence="3">Cytoplasm</location>
    </subcellularLocation>
    <subcellularLocation>
        <location evidence="2">Nucleus</location>
    </subcellularLocation>
</comment>
<feature type="compositionally biased region" description="Basic and acidic residues" evidence="9">
    <location>
        <begin position="737"/>
        <end position="748"/>
    </location>
</feature>
<dbReference type="Gene3D" id="3.40.50.300">
    <property type="entry name" value="P-loop containing nucleotide triphosphate hydrolases"/>
    <property type="match status" value="1"/>
</dbReference>
<comment type="similarity">
    <text evidence="8">Belongs to the peptidase T1A family.</text>
</comment>
<evidence type="ECO:0000256" key="7">
    <source>
        <dbReference type="ARBA" id="ARBA00023242"/>
    </source>
</evidence>
<dbReference type="InterPro" id="IPR023332">
    <property type="entry name" value="Proteasome_alpha-type"/>
</dbReference>
<organism evidence="11 12">
    <name type="scientific">Acanthocheilonema viteae</name>
    <name type="common">Filarial nematode worm</name>
    <name type="synonym">Dipetalonema viteae</name>
    <dbReference type="NCBI Taxonomy" id="6277"/>
    <lineage>
        <taxon>Eukaryota</taxon>
        <taxon>Metazoa</taxon>
        <taxon>Ecdysozoa</taxon>
        <taxon>Nematoda</taxon>
        <taxon>Chromadorea</taxon>
        <taxon>Rhabditida</taxon>
        <taxon>Spirurina</taxon>
        <taxon>Spiruromorpha</taxon>
        <taxon>Filarioidea</taxon>
        <taxon>Onchocercidae</taxon>
        <taxon>Acanthocheilonema</taxon>
    </lineage>
</organism>
<dbReference type="InterPro" id="IPR027417">
    <property type="entry name" value="P-loop_NTPase"/>
</dbReference>
<dbReference type="Gene3D" id="1.10.8.60">
    <property type="match status" value="1"/>
</dbReference>
<feature type="domain" description="Proteasome alpha-type subunits" evidence="10">
    <location>
        <begin position="1096"/>
        <end position="1118"/>
    </location>
</feature>
<dbReference type="InterPro" id="IPR000426">
    <property type="entry name" value="Proteasome_asu_N"/>
</dbReference>
<dbReference type="InterPro" id="IPR050115">
    <property type="entry name" value="Proteasome_alpha"/>
</dbReference>
<evidence type="ECO:0000256" key="8">
    <source>
        <dbReference type="PROSITE-ProRule" id="PRU00808"/>
    </source>
</evidence>
<reference evidence="11 12" key="1">
    <citation type="submission" date="2018-08" db="EMBL/GenBank/DDBJ databases">
        <authorList>
            <person name="Laetsch R D."/>
            <person name="Stevens L."/>
            <person name="Kumar S."/>
            <person name="Blaxter L. M."/>
        </authorList>
    </citation>
    <scope>NUCLEOTIDE SEQUENCE [LARGE SCALE GENOMIC DNA]</scope>
</reference>
<dbReference type="PROSITE" id="PS51475">
    <property type="entry name" value="PROTEASOME_ALPHA_2"/>
    <property type="match status" value="1"/>
</dbReference>
<evidence type="ECO:0000256" key="2">
    <source>
        <dbReference type="ARBA" id="ARBA00004123"/>
    </source>
</evidence>
<dbReference type="GO" id="GO:0019773">
    <property type="term" value="C:proteasome core complex, alpha-subunit complex"/>
    <property type="evidence" value="ECO:0007669"/>
    <property type="project" value="UniProtKB-UniRule"/>
</dbReference>
<protein>
    <recommendedName>
        <fullName evidence="4">Proteasome subunit alpha type-6</fullName>
    </recommendedName>
</protein>
<dbReference type="SUPFAM" id="SSF52540">
    <property type="entry name" value="P-loop containing nucleoside triphosphate hydrolases"/>
    <property type="match status" value="1"/>
</dbReference>
<dbReference type="PROSITE" id="PS00388">
    <property type="entry name" value="PROTEASOME_ALPHA_1"/>
    <property type="match status" value="1"/>
</dbReference>
<evidence type="ECO:0000256" key="1">
    <source>
        <dbReference type="ARBA" id="ARBA00002000"/>
    </source>
</evidence>
<evidence type="ECO:0000256" key="6">
    <source>
        <dbReference type="ARBA" id="ARBA00022942"/>
    </source>
</evidence>
<dbReference type="OrthoDB" id="5838454at2759"/>
<dbReference type="Pfam" id="PF10584">
    <property type="entry name" value="Proteasome_A_N"/>
    <property type="match status" value="1"/>
</dbReference>
<dbReference type="InterPro" id="IPR001353">
    <property type="entry name" value="Proteasome_sua/b"/>
</dbReference>
<dbReference type="GO" id="GO:0005737">
    <property type="term" value="C:cytoplasm"/>
    <property type="evidence" value="ECO:0007669"/>
    <property type="project" value="UniProtKB-SubCell"/>
</dbReference>
<keyword evidence="7" id="KW-0539">Nucleus</keyword>
<keyword evidence="12" id="KW-1185">Reference proteome</keyword>
<evidence type="ECO:0000256" key="5">
    <source>
        <dbReference type="ARBA" id="ARBA00022490"/>
    </source>
</evidence>
<gene>
    <name evidence="11" type="ORF">NAV_LOCUS7135</name>
</gene>
<evidence type="ECO:0000256" key="9">
    <source>
        <dbReference type="SAM" id="MobiDB-lite"/>
    </source>
</evidence>
<evidence type="ECO:0000259" key="10">
    <source>
        <dbReference type="PROSITE" id="PS00388"/>
    </source>
</evidence>
<dbReference type="PANTHER" id="PTHR11599">
    <property type="entry name" value="PROTEASOME SUBUNIT ALPHA/BETA"/>
    <property type="match status" value="1"/>
</dbReference>
<dbReference type="InterPro" id="IPR029055">
    <property type="entry name" value="Ntn_hydrolases_N"/>
</dbReference>
<comment type="function">
    <text evidence="1">The proteasome is a multicatalytic proteinase complex which is characterized by its ability to cleave peptides with Arg, Phe, Tyr, Leu, and Glu adjacent to the leaving group at neutral or slightly basic pH. The proteasome has an ATP-dependent proteolytic activity.</text>
</comment>
<evidence type="ECO:0000256" key="3">
    <source>
        <dbReference type="ARBA" id="ARBA00004496"/>
    </source>
</evidence>
<dbReference type="EMBL" id="UPTC01001666">
    <property type="protein sequence ID" value="VBB32344.1"/>
    <property type="molecule type" value="Genomic_DNA"/>
</dbReference>
<dbReference type="Pfam" id="PF00227">
    <property type="entry name" value="Proteasome"/>
    <property type="match status" value="1"/>
</dbReference>
<dbReference type="SMART" id="SM00948">
    <property type="entry name" value="Proteasome_A_N"/>
    <property type="match status" value="1"/>
</dbReference>
<name>A0A498SJ85_ACAVI</name>
<dbReference type="STRING" id="6277.A0A498SJ85"/>
<dbReference type="InterPro" id="IPR034642">
    <property type="entry name" value="Proteasome_subunit_alpha6"/>
</dbReference>
<sequence length="1333" mass="150939">MATDEDIISKQSQIHSFNDTTSLVDKNINDSLEKASFGRRHLRRRSSLFFKNTEANDIVPDDVSKFDCHSNDNEKTLEEEIVKSQSKRRSSVHLRKSICRARSKTLITYESPPVSLKPILRSAAHKAARRITMRAKGWNKHKHVRFHSVLSIHDITPRSGKIPGVVKMPDSPPIVKDSAQKKKTASDSMQCDMPVTQPAVLQDTTTNISQNEAVRFLPAVSETFQCHSEMEKAVEECPETKNDESSSGPIDIIDSDIHLSPLFFGIFFKDDHESQPKEKEVDNCISAKEEVDHSESNISEVRTTMKRTKRHMEETAVMWVRGDRLRSLSVMKEKDINENKENTNLNMAYDKETDSVQQCNKACIGVEHSSLLVVPRTGPKAKVKKWLQEIPNQWDHLVDREDPLVWDQQQEMAGESTVQRDIVLVGKQSSRRRSFAGLSSSNLNKKKQEKENKCRRKSMLLQKAVNELPASNRRQTIIVGEMSGSLCEETSACPIFTGVENPCGSQCSTSATFCSQNNDEMDDDVILLNDQKLNSTSRKSLTFFKKKVCVGNTRQTVTNKSDAAMNISPVCSGRLTDAVTNCIPKHEKKRVLMDEVDFAPFPSISNVGYAEISPVYYDLPCGLRGYQISEMISCNNNMFQMPFRRKNFDENRELKQKVAVVDSRILLKSKSSRKKWSKHERWKSLTEELQQNIWSEALRPVETGELIIDGPTVRKLCDWINIWKERLQKSRNHKKDVKVTNRRERSDSDSFDSFGSDEEREQLCNTAIIYGHCGSGKTSLVYAASKRYEMRVLEIASNEKRNGLQLKCKLQGATHSHKFSMPTMVNQMFFRDGKNEGEIAEDSIILVDDCDVIYDKHDEGFWPALRALCKVAHTPVIIVCEDISFVRKQLGFEVPVLIFSLIRPEVQAVSLHLQKLCAALNISVCSDVCSALAKQYNGDLRACINQLQFYAGEDSNNSLGMLMEQLKSEEQIEFEALPKKCHSISYNVILRCDHSYEPGTVLSSTDREEEDLHPVEKNDMHIAVKVTRSVLPAIEYFPLSDVILDYLPYLCIMNRASSRAKMSASRRAQHYFDELHGDLQIDSSDVRMSRGSSAGFDRHITIFSPEGRVYQVEYAFKAINSTNLTAVGVKGVNCAVVAVQKRVPDKLIVTDSVTSLYQLTPTVGCAMVGMIPDSKFQVKRAQIEAAEWKYKNGYNMSVEQLSRRMADLNQYYTQNAELRSLGCVMLLISYDDEEGPQIFRVDPAGYYRGMRGVGVGVKQQPANSFLEKKLKKKTDYDYDGTVQLALECLQSSLGVDLKASEVEVAVVTNENRKFRKLSNTEVDHHLNAIAERD</sequence>
<keyword evidence="6 8" id="KW-0647">Proteasome</keyword>
<evidence type="ECO:0000313" key="12">
    <source>
        <dbReference type="Proteomes" id="UP000276991"/>
    </source>
</evidence>
<dbReference type="GO" id="GO:0006511">
    <property type="term" value="P:ubiquitin-dependent protein catabolic process"/>
    <property type="evidence" value="ECO:0007669"/>
    <property type="project" value="InterPro"/>
</dbReference>
<evidence type="ECO:0000313" key="11">
    <source>
        <dbReference type="EMBL" id="VBB32344.1"/>
    </source>
</evidence>
<dbReference type="FunFam" id="3.60.20.10:FF:000072">
    <property type="entry name" value="Proteasome subunit alpha type"/>
    <property type="match status" value="1"/>
</dbReference>
<evidence type="ECO:0000256" key="4">
    <source>
        <dbReference type="ARBA" id="ARBA00021332"/>
    </source>
</evidence>
<accession>A0A498SJ85</accession>
<dbReference type="CDD" id="cd03754">
    <property type="entry name" value="proteasome_alpha_type_6"/>
    <property type="match status" value="1"/>
</dbReference>